<dbReference type="PROSITE" id="PS51257">
    <property type="entry name" value="PROKAR_LIPOPROTEIN"/>
    <property type="match status" value="1"/>
</dbReference>
<feature type="chain" id="PRO_5046644431" description="Lipoprotein" evidence="1">
    <location>
        <begin position="19"/>
        <end position="135"/>
    </location>
</feature>
<dbReference type="RefSeq" id="WP_275595099.1">
    <property type="nucleotide sequence ID" value="NZ_CP102381.1"/>
</dbReference>
<feature type="signal peptide" evidence="1">
    <location>
        <begin position="1"/>
        <end position="18"/>
    </location>
</feature>
<dbReference type="EMBL" id="CP102381">
    <property type="protein sequence ID" value="WEJ62842.1"/>
    <property type="molecule type" value="Genomic_DNA"/>
</dbReference>
<organism evidence="2 3">
    <name type="scientific">Thiomicrorhabdus lithotrophica</name>
    <dbReference type="NCBI Taxonomy" id="2949997"/>
    <lineage>
        <taxon>Bacteria</taxon>
        <taxon>Pseudomonadati</taxon>
        <taxon>Pseudomonadota</taxon>
        <taxon>Gammaproteobacteria</taxon>
        <taxon>Thiotrichales</taxon>
        <taxon>Piscirickettsiaceae</taxon>
        <taxon>Thiomicrorhabdus</taxon>
    </lineage>
</organism>
<dbReference type="Gene3D" id="3.10.450.160">
    <property type="entry name" value="inner membrane protein cigr"/>
    <property type="match status" value="1"/>
</dbReference>
<evidence type="ECO:0000313" key="2">
    <source>
        <dbReference type="EMBL" id="WEJ62842.1"/>
    </source>
</evidence>
<dbReference type="Proteomes" id="UP001222275">
    <property type="component" value="Chromosome"/>
</dbReference>
<accession>A0ABY8CDI8</accession>
<proteinExistence type="predicted"/>
<name>A0ABY8CDI8_9GAMM</name>
<reference evidence="2 3" key="1">
    <citation type="submission" date="2022-06" db="EMBL/GenBank/DDBJ databases">
        <title>Thiomicrohabdus sp. nov, an obligately chemolithoautotrophic, sulfur-oxidizing bacterium isolated from beach of Guanyin Mountain. Amoy.</title>
        <authorList>
            <person name="Zhu H."/>
        </authorList>
    </citation>
    <scope>NUCLEOTIDE SEQUENCE [LARGE SCALE GENOMIC DNA]</scope>
    <source>
        <strain evidence="2 3">XGS-01</strain>
    </source>
</reference>
<evidence type="ECO:0000313" key="3">
    <source>
        <dbReference type="Proteomes" id="UP001222275"/>
    </source>
</evidence>
<keyword evidence="1" id="KW-0732">Signal</keyword>
<sequence length="135" mass="16007">MIKKLSILLLTASVVVSTGCVTRQAVQVSSHHHVSPTTKVSLYFSASDRTRIKSYYTYHYRDMKRIPPGHRKRPARNFHRHHALPRNFSYTRLPHDLERHLPPLPRDYIRIRIGEDIAIMNTRTRVIYDVMWFLE</sequence>
<evidence type="ECO:0008006" key="4">
    <source>
        <dbReference type="Google" id="ProtNLM"/>
    </source>
</evidence>
<gene>
    <name evidence="2" type="ORF">NR989_00950</name>
</gene>
<keyword evidence="3" id="KW-1185">Reference proteome</keyword>
<protein>
    <recommendedName>
        <fullName evidence="4">Lipoprotein</fullName>
    </recommendedName>
</protein>
<evidence type="ECO:0000256" key="1">
    <source>
        <dbReference type="SAM" id="SignalP"/>
    </source>
</evidence>